<dbReference type="InterPro" id="IPR036890">
    <property type="entry name" value="HATPase_C_sf"/>
</dbReference>
<dbReference type="InterPro" id="IPR003594">
    <property type="entry name" value="HATPase_dom"/>
</dbReference>
<dbReference type="PANTHER" id="PTHR43711:SF26">
    <property type="entry name" value="SENSOR HISTIDINE KINASE RCSC"/>
    <property type="match status" value="1"/>
</dbReference>
<dbReference type="SMART" id="SM00387">
    <property type="entry name" value="HATPase_c"/>
    <property type="match status" value="1"/>
</dbReference>
<evidence type="ECO:0000256" key="2">
    <source>
        <dbReference type="ARBA" id="ARBA00012438"/>
    </source>
</evidence>
<evidence type="ECO:0000313" key="8">
    <source>
        <dbReference type="Proteomes" id="UP000886887"/>
    </source>
</evidence>
<comment type="catalytic activity">
    <reaction evidence="1">
        <text>ATP + protein L-histidine = ADP + protein N-phospho-L-histidine.</text>
        <dbReference type="EC" id="2.7.13.3"/>
    </reaction>
</comment>
<accession>A0A9D0ZA10</accession>
<dbReference type="Gene3D" id="3.30.565.10">
    <property type="entry name" value="Histidine kinase-like ATPase, C-terminal domain"/>
    <property type="match status" value="1"/>
</dbReference>
<evidence type="ECO:0000256" key="4">
    <source>
        <dbReference type="ARBA" id="ARBA00022777"/>
    </source>
</evidence>
<dbReference type="SUPFAM" id="SSF55874">
    <property type="entry name" value="ATPase domain of HSP90 chaperone/DNA topoisomerase II/histidine kinase"/>
    <property type="match status" value="1"/>
</dbReference>
<proteinExistence type="predicted"/>
<feature type="domain" description="Histidine kinase" evidence="6">
    <location>
        <begin position="73"/>
        <end position="243"/>
    </location>
</feature>
<dbReference type="Proteomes" id="UP000886887">
    <property type="component" value="Unassembled WGS sequence"/>
</dbReference>
<name>A0A9D0ZA10_9FIRM</name>
<dbReference type="PRINTS" id="PR00344">
    <property type="entry name" value="BCTRLSENSOR"/>
</dbReference>
<dbReference type="InterPro" id="IPR005467">
    <property type="entry name" value="His_kinase_dom"/>
</dbReference>
<keyword evidence="3" id="KW-0808">Transferase</keyword>
<dbReference type="Pfam" id="PF02518">
    <property type="entry name" value="HATPase_c"/>
    <property type="match status" value="1"/>
</dbReference>
<organism evidence="7 8">
    <name type="scientific">Candidatus Onthenecus intestinigallinarum</name>
    <dbReference type="NCBI Taxonomy" id="2840875"/>
    <lineage>
        <taxon>Bacteria</taxon>
        <taxon>Bacillati</taxon>
        <taxon>Bacillota</taxon>
        <taxon>Clostridia</taxon>
        <taxon>Eubacteriales</taxon>
        <taxon>Candidatus Onthenecus</taxon>
    </lineage>
</organism>
<dbReference type="InterPro" id="IPR050736">
    <property type="entry name" value="Sensor_HK_Regulatory"/>
</dbReference>
<dbReference type="EMBL" id="DVFJ01000015">
    <property type="protein sequence ID" value="HIQ71620.1"/>
    <property type="molecule type" value="Genomic_DNA"/>
</dbReference>
<dbReference type="GO" id="GO:0000160">
    <property type="term" value="P:phosphorelay signal transduction system"/>
    <property type="evidence" value="ECO:0007669"/>
    <property type="project" value="UniProtKB-KW"/>
</dbReference>
<dbReference type="CDD" id="cd00075">
    <property type="entry name" value="HATPase"/>
    <property type="match status" value="1"/>
</dbReference>
<dbReference type="EC" id="2.7.13.3" evidence="2"/>
<gene>
    <name evidence="7" type="ORF">IAB73_05360</name>
</gene>
<comment type="caution">
    <text evidence="7">The sequence shown here is derived from an EMBL/GenBank/DDBJ whole genome shotgun (WGS) entry which is preliminary data.</text>
</comment>
<keyword evidence="5" id="KW-0902">Two-component regulatory system</keyword>
<evidence type="ECO:0000256" key="3">
    <source>
        <dbReference type="ARBA" id="ARBA00022679"/>
    </source>
</evidence>
<protein>
    <recommendedName>
        <fullName evidence="2">histidine kinase</fullName>
        <ecNumber evidence="2">2.7.13.3</ecNumber>
    </recommendedName>
</protein>
<dbReference type="PANTHER" id="PTHR43711">
    <property type="entry name" value="TWO-COMPONENT HISTIDINE KINASE"/>
    <property type="match status" value="1"/>
</dbReference>
<sequence length="269" mass="29240">MRTHGALYCAAPEALEEITRLPRIAADRGESLTRRLAETGDAMVTPLGNALRALCREKGYDDRAVRDLCAFLRLFRNLCDLARIDRCLLRFEQEAIDLNGWTSALAEAIRPRLAERKRNLHVELAEQTGWVVCDGEKLLRCALNLISNAIQFSADGDKVLLRTERGPVGMVFSVQDDGRGMSKAQARHLFSGRASMDGPLPGNGRGVGLAVTRRFVEGMRGRLTVSSALGKGTCASILLPAVDAACICTGAVHPAIPEVEMAIELSTVR</sequence>
<evidence type="ECO:0000313" key="7">
    <source>
        <dbReference type="EMBL" id="HIQ71620.1"/>
    </source>
</evidence>
<reference evidence="7" key="2">
    <citation type="journal article" date="2021" name="PeerJ">
        <title>Extensive microbial diversity within the chicken gut microbiome revealed by metagenomics and culture.</title>
        <authorList>
            <person name="Gilroy R."/>
            <person name="Ravi A."/>
            <person name="Getino M."/>
            <person name="Pursley I."/>
            <person name="Horton D.L."/>
            <person name="Alikhan N.F."/>
            <person name="Baker D."/>
            <person name="Gharbi K."/>
            <person name="Hall N."/>
            <person name="Watson M."/>
            <person name="Adriaenssens E.M."/>
            <person name="Foster-Nyarko E."/>
            <person name="Jarju S."/>
            <person name="Secka A."/>
            <person name="Antonio M."/>
            <person name="Oren A."/>
            <person name="Chaudhuri R.R."/>
            <person name="La Ragione R."/>
            <person name="Hildebrand F."/>
            <person name="Pallen M.J."/>
        </authorList>
    </citation>
    <scope>NUCLEOTIDE SEQUENCE</scope>
    <source>
        <strain evidence="7">ChiSxjej2B14-6234</strain>
    </source>
</reference>
<dbReference type="PROSITE" id="PS50109">
    <property type="entry name" value="HIS_KIN"/>
    <property type="match status" value="1"/>
</dbReference>
<evidence type="ECO:0000256" key="5">
    <source>
        <dbReference type="ARBA" id="ARBA00023012"/>
    </source>
</evidence>
<evidence type="ECO:0000256" key="1">
    <source>
        <dbReference type="ARBA" id="ARBA00000085"/>
    </source>
</evidence>
<reference evidence="7" key="1">
    <citation type="submission" date="2020-10" db="EMBL/GenBank/DDBJ databases">
        <authorList>
            <person name="Gilroy R."/>
        </authorList>
    </citation>
    <scope>NUCLEOTIDE SEQUENCE</scope>
    <source>
        <strain evidence="7">ChiSxjej2B14-6234</strain>
    </source>
</reference>
<keyword evidence="4" id="KW-0418">Kinase</keyword>
<dbReference type="InterPro" id="IPR004358">
    <property type="entry name" value="Sig_transdc_His_kin-like_C"/>
</dbReference>
<evidence type="ECO:0000259" key="6">
    <source>
        <dbReference type="PROSITE" id="PS50109"/>
    </source>
</evidence>
<dbReference type="AlphaFoldDB" id="A0A9D0ZA10"/>
<dbReference type="GO" id="GO:0004673">
    <property type="term" value="F:protein histidine kinase activity"/>
    <property type="evidence" value="ECO:0007669"/>
    <property type="project" value="UniProtKB-EC"/>
</dbReference>